<keyword evidence="1" id="KW-0436">Ligase</keyword>
<dbReference type="Proteomes" id="UP000315636">
    <property type="component" value="Unassembled WGS sequence"/>
</dbReference>
<keyword evidence="5" id="KW-0460">Magnesium</keyword>
<keyword evidence="3" id="KW-0547">Nucleotide-binding</keyword>
<name>A0A521D1N3_9BACL</name>
<dbReference type="GO" id="GO:0016874">
    <property type="term" value="F:ligase activity"/>
    <property type="evidence" value="ECO:0007669"/>
    <property type="project" value="UniProtKB-KW"/>
</dbReference>
<dbReference type="RefSeq" id="WP_142505399.1">
    <property type="nucleotide sequence ID" value="NZ_FXTI01000005.1"/>
</dbReference>
<dbReference type="OrthoDB" id="9765517at2"/>
<evidence type="ECO:0000313" key="8">
    <source>
        <dbReference type="Proteomes" id="UP000315636"/>
    </source>
</evidence>
<dbReference type="AlphaFoldDB" id="A0A521D1N3"/>
<dbReference type="GO" id="GO:0046872">
    <property type="term" value="F:metal ion binding"/>
    <property type="evidence" value="ECO:0007669"/>
    <property type="project" value="UniProtKB-KW"/>
</dbReference>
<dbReference type="Gene3D" id="3.30.1490.330">
    <property type="match status" value="1"/>
</dbReference>
<sequence length="412" mass="46665">MKNYEERRRNLYLPLREEGIFTWDWFEGEEYALASVHSISGKFRRELSEATEALGCVFARVSEVVRLGGDELLKELALPEETWKAVQVHLGNGLPTVIGRFDFAQTPEGLKMLEFNSDTPTGVVEAFYVNGYACRMAGLKNPNAGMDRQIVEAFQEAVQRYREMGQRTDRVFFSSLGWHKEDAGTTRYLMNRSGLKGHFVPLEELRVEGDQLTAGMDGKSIPIDLLYRLHPLEILAKDTDEEGYPTGAHVLDLIARRKLSVINPPVALISQSKALQALIWNLFETGQFLDSREREAVGTYMLPTYLENRFLGRKPYVMKPVFGREGDAVHLYGPNGEMEHTNQESLYLHQMMVYQKRVEMETVVTETLKGRYQGHLLWGSFWVGGQASAILARVDGPITGNLAYYLPVGLSN</sequence>
<dbReference type="EMBL" id="FXTI01000005">
    <property type="protein sequence ID" value="SMO65603.1"/>
    <property type="molecule type" value="Genomic_DNA"/>
</dbReference>
<organism evidence="7 8">
    <name type="scientific">Melghirimyces algeriensis</name>
    <dbReference type="NCBI Taxonomy" id="910412"/>
    <lineage>
        <taxon>Bacteria</taxon>
        <taxon>Bacillati</taxon>
        <taxon>Bacillota</taxon>
        <taxon>Bacilli</taxon>
        <taxon>Bacillales</taxon>
        <taxon>Thermoactinomycetaceae</taxon>
        <taxon>Melghirimyces</taxon>
    </lineage>
</organism>
<dbReference type="InterPro" id="IPR016185">
    <property type="entry name" value="PreATP-grasp_dom_sf"/>
</dbReference>
<evidence type="ECO:0000313" key="7">
    <source>
        <dbReference type="EMBL" id="SMO65603.1"/>
    </source>
</evidence>
<accession>A0A521D1N3</accession>
<dbReference type="InterPro" id="IPR005494">
    <property type="entry name" value="GSPS_pre-ATP-grasp-like_dom"/>
</dbReference>
<protein>
    <submittedName>
        <fullName evidence="7">Glutathionylspermidine synthase</fullName>
    </submittedName>
</protein>
<dbReference type="GO" id="GO:0005524">
    <property type="term" value="F:ATP binding"/>
    <property type="evidence" value="ECO:0007669"/>
    <property type="project" value="UniProtKB-KW"/>
</dbReference>
<reference evidence="7 8" key="1">
    <citation type="submission" date="2017-05" db="EMBL/GenBank/DDBJ databases">
        <authorList>
            <person name="Varghese N."/>
            <person name="Submissions S."/>
        </authorList>
    </citation>
    <scope>NUCLEOTIDE SEQUENCE [LARGE SCALE GENOMIC DNA]</scope>
    <source>
        <strain evidence="7 8">DSM 45474</strain>
    </source>
</reference>
<dbReference type="SUPFAM" id="SSF52440">
    <property type="entry name" value="PreATP-grasp domain"/>
    <property type="match status" value="1"/>
</dbReference>
<feature type="domain" description="Glutathionylspermidine synthase pre-ATP-grasp-like" evidence="6">
    <location>
        <begin position="21"/>
        <end position="407"/>
    </location>
</feature>
<gene>
    <name evidence="7" type="ORF">SAMN06264849_10561</name>
</gene>
<evidence type="ECO:0000256" key="4">
    <source>
        <dbReference type="ARBA" id="ARBA00022840"/>
    </source>
</evidence>
<evidence type="ECO:0000256" key="1">
    <source>
        <dbReference type="ARBA" id="ARBA00022598"/>
    </source>
</evidence>
<evidence type="ECO:0000256" key="5">
    <source>
        <dbReference type="ARBA" id="ARBA00022842"/>
    </source>
</evidence>
<keyword evidence="4" id="KW-0067">ATP-binding</keyword>
<evidence type="ECO:0000259" key="6">
    <source>
        <dbReference type="Pfam" id="PF03738"/>
    </source>
</evidence>
<evidence type="ECO:0000256" key="2">
    <source>
        <dbReference type="ARBA" id="ARBA00022723"/>
    </source>
</evidence>
<dbReference type="SUPFAM" id="SSF56059">
    <property type="entry name" value="Glutathione synthetase ATP-binding domain-like"/>
    <property type="match status" value="1"/>
</dbReference>
<evidence type="ECO:0000256" key="3">
    <source>
        <dbReference type="ARBA" id="ARBA00022741"/>
    </source>
</evidence>
<proteinExistence type="predicted"/>
<keyword evidence="8" id="KW-1185">Reference proteome</keyword>
<keyword evidence="2" id="KW-0479">Metal-binding</keyword>
<dbReference type="Pfam" id="PF03738">
    <property type="entry name" value="GSP_synth"/>
    <property type="match status" value="1"/>
</dbReference>